<sequence length="97" mass="11322">MNKIALLTIPLLWNIPVYAEPVTLEGKAVIQLKYPNNFIETKRFIHQGIKTDHNDCEFKNKIRLKPGERLSWKRIAYNPETCQALIIEGNYKDTSHK</sequence>
<gene>
    <name evidence="1" type="ORF">J3998_06860</name>
</gene>
<reference evidence="1 2" key="1">
    <citation type="submission" date="2021-03" db="EMBL/GenBank/DDBJ databases">
        <title>Thiomicrorhabdus sp.nov.,novel sulfur-oxidizing bacteria isolated from coastal sediment.</title>
        <authorList>
            <person name="Liu X."/>
        </authorList>
    </citation>
    <scope>NUCLEOTIDE SEQUENCE [LARGE SCALE GENOMIC DNA]</scope>
    <source>
        <strain evidence="1 2">6S2-11</strain>
    </source>
</reference>
<dbReference type="Proteomes" id="UP000664835">
    <property type="component" value="Unassembled WGS sequence"/>
</dbReference>
<protein>
    <submittedName>
        <fullName evidence="1">Uncharacterized protein</fullName>
    </submittedName>
</protein>
<evidence type="ECO:0000313" key="2">
    <source>
        <dbReference type="Proteomes" id="UP000664835"/>
    </source>
</evidence>
<dbReference type="RefSeq" id="WP_208149097.1">
    <property type="nucleotide sequence ID" value="NZ_JAGETV010000009.1"/>
</dbReference>
<dbReference type="EMBL" id="JAGETV010000009">
    <property type="protein sequence ID" value="MBO1927295.1"/>
    <property type="molecule type" value="Genomic_DNA"/>
</dbReference>
<evidence type="ECO:0000313" key="1">
    <source>
        <dbReference type="EMBL" id="MBO1927295.1"/>
    </source>
</evidence>
<proteinExistence type="predicted"/>
<name>A0ABS3Q623_9GAMM</name>
<comment type="caution">
    <text evidence="1">The sequence shown here is derived from an EMBL/GenBank/DDBJ whole genome shotgun (WGS) entry which is preliminary data.</text>
</comment>
<keyword evidence="2" id="KW-1185">Reference proteome</keyword>
<accession>A0ABS3Q623</accession>
<organism evidence="1 2">
    <name type="scientific">Thiomicrorhabdus marina</name>
    <dbReference type="NCBI Taxonomy" id="2818442"/>
    <lineage>
        <taxon>Bacteria</taxon>
        <taxon>Pseudomonadati</taxon>
        <taxon>Pseudomonadota</taxon>
        <taxon>Gammaproteobacteria</taxon>
        <taxon>Thiotrichales</taxon>
        <taxon>Piscirickettsiaceae</taxon>
        <taxon>Thiomicrorhabdus</taxon>
    </lineage>
</organism>